<accession>A0ABN2B4X6</accession>
<feature type="transmembrane region" description="Helical" evidence="2">
    <location>
        <begin position="33"/>
        <end position="54"/>
    </location>
</feature>
<dbReference type="Proteomes" id="UP001501791">
    <property type="component" value="Unassembled WGS sequence"/>
</dbReference>
<evidence type="ECO:0008006" key="5">
    <source>
        <dbReference type="Google" id="ProtNLM"/>
    </source>
</evidence>
<feature type="transmembrane region" description="Helical" evidence="2">
    <location>
        <begin position="66"/>
        <end position="85"/>
    </location>
</feature>
<protein>
    <recommendedName>
        <fullName evidence="5">Membrane protein YmcC</fullName>
    </recommendedName>
</protein>
<sequence>MLSYIIVGEVLFWVLLMGGLAVRYLLGGRVVSSLMLVATPVVDIVIIVLTYLDLAGHSPSDFSHRLAAFYVGFSVVFGPDIIRGLDRRFARRYSKQSGVRTTSAPQRSSLADWYRCLFASGITLALLLVGIVVAGLSDSFWLIYWLIVVVFTAVTWAALGPVRESVRKRRRRRSTHSETSPTQGECRRDHGPSNKPRGHG</sequence>
<dbReference type="RefSeq" id="WP_346035256.1">
    <property type="nucleotide sequence ID" value="NZ_BAAALY010000003.1"/>
</dbReference>
<keyword evidence="2" id="KW-1133">Transmembrane helix</keyword>
<feature type="transmembrane region" description="Helical" evidence="2">
    <location>
        <begin position="6"/>
        <end position="26"/>
    </location>
</feature>
<reference evidence="3 4" key="1">
    <citation type="journal article" date="2019" name="Int. J. Syst. Evol. Microbiol.">
        <title>The Global Catalogue of Microorganisms (GCM) 10K type strain sequencing project: providing services to taxonomists for standard genome sequencing and annotation.</title>
        <authorList>
            <consortium name="The Broad Institute Genomics Platform"/>
            <consortium name="The Broad Institute Genome Sequencing Center for Infectious Disease"/>
            <person name="Wu L."/>
            <person name="Ma J."/>
        </authorList>
    </citation>
    <scope>NUCLEOTIDE SEQUENCE [LARGE SCALE GENOMIC DNA]</scope>
    <source>
        <strain evidence="3 4">JCM 13319</strain>
    </source>
</reference>
<name>A0ABN2B4X6_9MICO</name>
<keyword evidence="4" id="KW-1185">Reference proteome</keyword>
<comment type="caution">
    <text evidence="3">The sequence shown here is derived from an EMBL/GenBank/DDBJ whole genome shotgun (WGS) entry which is preliminary data.</text>
</comment>
<feature type="region of interest" description="Disordered" evidence="1">
    <location>
        <begin position="167"/>
        <end position="200"/>
    </location>
</feature>
<keyword evidence="2" id="KW-0472">Membrane</keyword>
<evidence type="ECO:0000256" key="2">
    <source>
        <dbReference type="SAM" id="Phobius"/>
    </source>
</evidence>
<gene>
    <name evidence="3" type="ORF">GCM10009691_05850</name>
</gene>
<keyword evidence="2" id="KW-0812">Transmembrane</keyword>
<evidence type="ECO:0000256" key="1">
    <source>
        <dbReference type="SAM" id="MobiDB-lite"/>
    </source>
</evidence>
<feature type="transmembrane region" description="Helical" evidence="2">
    <location>
        <begin position="142"/>
        <end position="162"/>
    </location>
</feature>
<feature type="transmembrane region" description="Helical" evidence="2">
    <location>
        <begin position="116"/>
        <end position="136"/>
    </location>
</feature>
<proteinExistence type="predicted"/>
<evidence type="ECO:0000313" key="4">
    <source>
        <dbReference type="Proteomes" id="UP001501791"/>
    </source>
</evidence>
<dbReference type="EMBL" id="BAAALY010000003">
    <property type="protein sequence ID" value="GAA1533022.1"/>
    <property type="molecule type" value="Genomic_DNA"/>
</dbReference>
<organism evidence="3 4">
    <name type="scientific">Brevibacterium picturae</name>
    <dbReference type="NCBI Taxonomy" id="260553"/>
    <lineage>
        <taxon>Bacteria</taxon>
        <taxon>Bacillati</taxon>
        <taxon>Actinomycetota</taxon>
        <taxon>Actinomycetes</taxon>
        <taxon>Micrococcales</taxon>
        <taxon>Brevibacteriaceae</taxon>
        <taxon>Brevibacterium</taxon>
    </lineage>
</organism>
<evidence type="ECO:0000313" key="3">
    <source>
        <dbReference type="EMBL" id="GAA1533022.1"/>
    </source>
</evidence>